<keyword evidence="3" id="KW-0611">Plant defense</keyword>
<sequence>MFFINPNPSMSSFTTDSKRKSYIVYFSFCDKDAASFVSHLYTALRSEDGIVVFWVDYEMRGNGEIPIPISMLKVIEHCQVAIICSMMVSYPSNGGLKRGMFGGAFHDFVERISKDEDKFMGWVAEISKAYKYSGPKYLLVKDLYSEEIQHIKNVVDRVICVLNKRINLSCAFYTESLKSSLQDVIQQLKQSKCPLLLGIWGMTGIGKSAIAEAIYDQISPYFEDKCFLDNVRVVWETNNGPVSLQAKLLLDVDKATKTKIPTIELGKEILKERFRHKRVLLVLDDVNKLEQLNALCGSREWFGTGSKIIITTRDRHLLKEHGVDHIYRVKELDNTESLEVLNRGAFSQATITPEDFVELCREVISYSGGLPLALQNLRTILHGKEARQWMDMLRSLERLSIPFPQLLEALEKSFHDLSDEEKHIFLDIACFFKGMDQNVVLHALNRQIQCASFQISLLEDKSLVAIDKNNKLEIHVLLQAMARDIIKRESSNMSNQPKMYDVILSFRGDDSRAKFISHLYSSLQNAGIYAFRDAEIQRGDHISISVESNWMLEKIMEIGRTGGMVVVPVFYEVDPSEVRHQEGQFGKALEDLMSTISIDESTKSNWKRELNIGGIAGNESDDVKNIVEHVTRLLDRTELFVAEHPVGVESRVETVTKLLNIENSEDVLLLGIWGMGGMGKTTLAKAIYNQIGSKFEGRSFLLNIRELWETDTNQVSLQQQILCDVCKTTAFKIHDIESGKNILKERLSQKKVLLVLDDVNELEQLKALCGSHEWFGLGSRIIITTRNMRLLRLYEIYQVYAIEEMDESESLKLFSWHAFKQPSPIEDFAKHLTDVISYSGGLPLALEVLGSYLSDCETTDWHKVLEKLKCIPHDQVQEKLKESPSDPEKRSRLWRREEVFDILAKDKGTEAVKGLALEFPGKDCLDTKAFKKMNKLRLLRLTGVKLKGDFKYLSRDLKLLYWHGFPKTYTPAEFQQESLVAVELKYSKLKQLWNKSQILENLKILNLSHSPDLTETPDFTYLPNLEKLVLKNCPSLSTVSHSIGSLHKILLINLTDCTGLRKLPRSNYKLKSLETLILSGCSMIEKLEEDLEQMESLITLIADKTAIKKVPFSVVRLKSIGYISLGGFEGFTRDVFSSLVRSWMSPSNNVISLVHTSVSVSSLVNYKDLQKLRVLYVECGSDLQLTQDIARFLDVLKTISCTMLEASANSIASEISDMYDSPLIDGCLGLVHTSKSKNHLKSLLIQMGTKCQVSNTAEDSVSQTTKDTEEAWDSFSLPYDNNSEWSTFSCKGCSIIFDIPIIKPLNLKSMRLFIVYYSSSENIISEGFQGVLIINYTKRTIQVYKRDTLISFDDEDWQSITSNLELGNKVKFMVVFGEGFHVENTTVSLLYVVASGNDDNHVGVSGGDNEVINQFREVMVNHLQITWPTDGCYTDGVGLVELVPHDLDQPAEEVAEEVCAAEVEDGQKQQVPLPEGQPELRAAETPETIGLVLGTQILDALKEFRADFVRLEQTVTARLNAVEVKLEKLEDVIAQIPHASSFKSTSMLMFLSMLLFLLLCCWVVFLSLLGY</sequence>
<feature type="domain" description="TIR" evidence="5">
    <location>
        <begin position="499"/>
        <end position="616"/>
    </location>
</feature>
<feature type="transmembrane region" description="Helical" evidence="4">
    <location>
        <begin position="1547"/>
        <end position="1569"/>
    </location>
</feature>
<evidence type="ECO:0000256" key="3">
    <source>
        <dbReference type="ARBA" id="ARBA00022821"/>
    </source>
</evidence>
<dbReference type="GO" id="GO:0006952">
    <property type="term" value="P:defense response"/>
    <property type="evidence" value="ECO:0007669"/>
    <property type="project" value="UniProtKB-KW"/>
</dbReference>
<dbReference type="SUPFAM" id="SSF46785">
    <property type="entry name" value="Winged helix' DNA-binding domain"/>
    <property type="match status" value="1"/>
</dbReference>
<dbReference type="EMBL" id="CM001220">
    <property type="protein sequence ID" value="KEH29033.1"/>
    <property type="molecule type" value="Genomic_DNA"/>
</dbReference>
<reference evidence="8" key="3">
    <citation type="submission" date="2015-04" db="UniProtKB">
        <authorList>
            <consortium name="EnsemblPlants"/>
        </authorList>
    </citation>
    <scope>IDENTIFICATION</scope>
    <source>
        <strain evidence="8">cv. Jemalong A17</strain>
    </source>
</reference>
<dbReference type="InterPro" id="IPR032675">
    <property type="entry name" value="LRR_dom_sf"/>
</dbReference>
<gene>
    <name evidence="7" type="ordered locus">MTR_4g021095</name>
</gene>
<dbReference type="Pfam" id="PF00931">
    <property type="entry name" value="NB-ARC"/>
    <property type="match status" value="2"/>
</dbReference>
<dbReference type="HOGENOM" id="CLU_001561_8_0_1"/>
<evidence type="ECO:0000256" key="2">
    <source>
        <dbReference type="ARBA" id="ARBA00022737"/>
    </source>
</evidence>
<evidence type="ECO:0000259" key="6">
    <source>
        <dbReference type="SMART" id="SM00382"/>
    </source>
</evidence>
<accession>A0A072UIW1</accession>
<dbReference type="GO" id="GO:0043531">
    <property type="term" value="F:ADP binding"/>
    <property type="evidence" value="ECO:0007669"/>
    <property type="project" value="InterPro"/>
</dbReference>
<evidence type="ECO:0000313" key="7">
    <source>
        <dbReference type="EMBL" id="KEH29033.1"/>
    </source>
</evidence>
<keyword evidence="9" id="KW-1185">Reference proteome</keyword>
<proteinExistence type="predicted"/>
<feature type="domain" description="AAA+ ATPase" evidence="6">
    <location>
        <begin position="666"/>
        <end position="803"/>
    </location>
</feature>
<feature type="domain" description="AAA+ ATPase" evidence="6">
    <location>
        <begin position="193"/>
        <end position="332"/>
    </location>
</feature>
<dbReference type="Pfam" id="PF01582">
    <property type="entry name" value="TIR"/>
    <property type="match status" value="2"/>
</dbReference>
<dbReference type="InterPro" id="IPR002182">
    <property type="entry name" value="NB-ARC"/>
</dbReference>
<dbReference type="InterPro" id="IPR042197">
    <property type="entry name" value="Apaf_helical"/>
</dbReference>
<reference evidence="7 9" key="2">
    <citation type="journal article" date="2014" name="BMC Genomics">
        <title>An improved genome release (version Mt4.0) for the model legume Medicago truncatula.</title>
        <authorList>
            <person name="Tang H."/>
            <person name="Krishnakumar V."/>
            <person name="Bidwell S."/>
            <person name="Rosen B."/>
            <person name="Chan A."/>
            <person name="Zhou S."/>
            <person name="Gentzbittel L."/>
            <person name="Childs K.L."/>
            <person name="Yandell M."/>
            <person name="Gundlach H."/>
            <person name="Mayer K.F."/>
            <person name="Schwartz D.C."/>
            <person name="Town C.D."/>
        </authorList>
    </citation>
    <scope>GENOME REANNOTATION</scope>
    <source>
        <strain evidence="7">A17</strain>
        <strain evidence="8 9">cv. Jemalong A17</strain>
    </source>
</reference>
<organism evidence="7 9">
    <name type="scientific">Medicago truncatula</name>
    <name type="common">Barrel medic</name>
    <name type="synonym">Medicago tribuloides</name>
    <dbReference type="NCBI Taxonomy" id="3880"/>
    <lineage>
        <taxon>Eukaryota</taxon>
        <taxon>Viridiplantae</taxon>
        <taxon>Streptophyta</taxon>
        <taxon>Embryophyta</taxon>
        <taxon>Tracheophyta</taxon>
        <taxon>Spermatophyta</taxon>
        <taxon>Magnoliopsida</taxon>
        <taxon>eudicotyledons</taxon>
        <taxon>Gunneridae</taxon>
        <taxon>Pentapetalae</taxon>
        <taxon>rosids</taxon>
        <taxon>fabids</taxon>
        <taxon>Fabales</taxon>
        <taxon>Fabaceae</taxon>
        <taxon>Papilionoideae</taxon>
        <taxon>50 kb inversion clade</taxon>
        <taxon>NPAAA clade</taxon>
        <taxon>Hologalegina</taxon>
        <taxon>IRL clade</taxon>
        <taxon>Trifolieae</taxon>
        <taxon>Medicago</taxon>
    </lineage>
</organism>
<dbReference type="Pfam" id="PF23282">
    <property type="entry name" value="WHD_ROQ1"/>
    <property type="match status" value="1"/>
</dbReference>
<dbReference type="InterPro" id="IPR027417">
    <property type="entry name" value="P-loop_NTPase"/>
</dbReference>
<dbReference type="PANTHER" id="PTHR11017">
    <property type="entry name" value="LEUCINE-RICH REPEAT-CONTAINING PROTEIN"/>
    <property type="match status" value="1"/>
</dbReference>
<reference evidence="7 9" key="1">
    <citation type="journal article" date="2011" name="Nature">
        <title>The Medicago genome provides insight into the evolution of rhizobial symbioses.</title>
        <authorList>
            <person name="Young N.D."/>
            <person name="Debelle F."/>
            <person name="Oldroyd G.E."/>
            <person name="Geurts R."/>
            <person name="Cannon S.B."/>
            <person name="Udvardi M.K."/>
            <person name="Benedito V.A."/>
            <person name="Mayer K.F."/>
            <person name="Gouzy J."/>
            <person name="Schoof H."/>
            <person name="Van de Peer Y."/>
            <person name="Proost S."/>
            <person name="Cook D.R."/>
            <person name="Meyers B.C."/>
            <person name="Spannagl M."/>
            <person name="Cheung F."/>
            <person name="De Mita S."/>
            <person name="Krishnakumar V."/>
            <person name="Gundlach H."/>
            <person name="Zhou S."/>
            <person name="Mudge J."/>
            <person name="Bharti A.K."/>
            <person name="Murray J.D."/>
            <person name="Naoumkina M.A."/>
            <person name="Rosen B."/>
            <person name="Silverstein K.A."/>
            <person name="Tang H."/>
            <person name="Rombauts S."/>
            <person name="Zhao P.X."/>
            <person name="Zhou P."/>
            <person name="Barbe V."/>
            <person name="Bardou P."/>
            <person name="Bechner M."/>
            <person name="Bellec A."/>
            <person name="Berger A."/>
            <person name="Berges H."/>
            <person name="Bidwell S."/>
            <person name="Bisseling T."/>
            <person name="Choisne N."/>
            <person name="Couloux A."/>
            <person name="Denny R."/>
            <person name="Deshpande S."/>
            <person name="Dai X."/>
            <person name="Doyle J.J."/>
            <person name="Dudez A.M."/>
            <person name="Farmer A.D."/>
            <person name="Fouteau S."/>
            <person name="Franken C."/>
            <person name="Gibelin C."/>
            <person name="Gish J."/>
            <person name="Goldstein S."/>
            <person name="Gonzalez A.J."/>
            <person name="Green P.J."/>
            <person name="Hallab A."/>
            <person name="Hartog M."/>
            <person name="Hua A."/>
            <person name="Humphray S.J."/>
            <person name="Jeong D.H."/>
            <person name="Jing Y."/>
            <person name="Jocker A."/>
            <person name="Kenton S.M."/>
            <person name="Kim D.J."/>
            <person name="Klee K."/>
            <person name="Lai H."/>
            <person name="Lang C."/>
            <person name="Lin S."/>
            <person name="Macmil S.L."/>
            <person name="Magdelenat G."/>
            <person name="Matthews L."/>
            <person name="McCorrison J."/>
            <person name="Monaghan E.L."/>
            <person name="Mun J.H."/>
            <person name="Najar F.Z."/>
            <person name="Nicholson C."/>
            <person name="Noirot C."/>
            <person name="O'Bleness M."/>
            <person name="Paule C.R."/>
            <person name="Poulain J."/>
            <person name="Prion F."/>
            <person name="Qin B."/>
            <person name="Qu C."/>
            <person name="Retzel E.F."/>
            <person name="Riddle C."/>
            <person name="Sallet E."/>
            <person name="Samain S."/>
            <person name="Samson N."/>
            <person name="Sanders I."/>
            <person name="Saurat O."/>
            <person name="Scarpelli C."/>
            <person name="Schiex T."/>
            <person name="Segurens B."/>
            <person name="Severin A.J."/>
            <person name="Sherrier D.J."/>
            <person name="Shi R."/>
            <person name="Sims S."/>
            <person name="Singer S.R."/>
            <person name="Sinharoy S."/>
            <person name="Sterck L."/>
            <person name="Viollet A."/>
            <person name="Wang B.B."/>
            <person name="Wang K."/>
            <person name="Wang M."/>
            <person name="Wang X."/>
            <person name="Warfsmann J."/>
            <person name="Weissenbach J."/>
            <person name="White D.D."/>
            <person name="White J.D."/>
            <person name="Wiley G.B."/>
            <person name="Wincker P."/>
            <person name="Xing Y."/>
            <person name="Yang L."/>
            <person name="Yao Z."/>
            <person name="Ying F."/>
            <person name="Zhai J."/>
            <person name="Zhou L."/>
            <person name="Zuber A."/>
            <person name="Denarie J."/>
            <person name="Dixon R.A."/>
            <person name="May G.D."/>
            <person name="Schwartz D.C."/>
            <person name="Rogers J."/>
            <person name="Quetier F."/>
            <person name="Town C.D."/>
            <person name="Roe B.A."/>
        </authorList>
    </citation>
    <scope>NUCLEOTIDE SEQUENCE [LARGE SCALE GENOMIC DNA]</scope>
    <source>
        <strain evidence="7">A17</strain>
        <strain evidence="8 9">cv. Jemalong A17</strain>
    </source>
</reference>
<dbReference type="PANTHER" id="PTHR11017:SF271">
    <property type="entry name" value="DISEASE RESISTANCE PROTEIN (TIR-NBS-LRR CLASS) FAMILY"/>
    <property type="match status" value="1"/>
</dbReference>
<evidence type="ECO:0000313" key="9">
    <source>
        <dbReference type="Proteomes" id="UP000002051"/>
    </source>
</evidence>
<dbReference type="SMART" id="SM00382">
    <property type="entry name" value="AAA"/>
    <property type="match status" value="2"/>
</dbReference>
<dbReference type="InterPro" id="IPR003593">
    <property type="entry name" value="AAA+_ATPase"/>
</dbReference>
<keyword evidence="1" id="KW-0433">Leucine-rich repeat</keyword>
<dbReference type="SUPFAM" id="SSF52540">
    <property type="entry name" value="P-loop containing nucleoside triphosphate hydrolases"/>
    <property type="match status" value="2"/>
</dbReference>
<keyword evidence="4" id="KW-0472">Membrane</keyword>
<protein>
    <submittedName>
        <fullName evidence="7">Disease resistance protein (TIR-NBS-LRR class), putative</fullName>
    </submittedName>
</protein>
<name>A0A072UIW1_MEDTR</name>
<evidence type="ECO:0000256" key="4">
    <source>
        <dbReference type="SAM" id="Phobius"/>
    </source>
</evidence>
<dbReference type="InterPro" id="IPR044974">
    <property type="entry name" value="Disease_R_plants"/>
</dbReference>
<evidence type="ECO:0000256" key="1">
    <source>
        <dbReference type="ARBA" id="ARBA00022614"/>
    </source>
</evidence>
<dbReference type="InterPro" id="IPR035897">
    <property type="entry name" value="Toll_tir_struct_dom_sf"/>
</dbReference>
<dbReference type="Gene3D" id="1.10.8.430">
    <property type="entry name" value="Helical domain of apoptotic protease-activating factors"/>
    <property type="match status" value="2"/>
</dbReference>
<dbReference type="Gene3D" id="3.40.50.10140">
    <property type="entry name" value="Toll/interleukin-1 receptor homology (TIR) domain"/>
    <property type="match status" value="2"/>
</dbReference>
<dbReference type="PRINTS" id="PR00364">
    <property type="entry name" value="DISEASERSIST"/>
</dbReference>
<dbReference type="InterPro" id="IPR036390">
    <property type="entry name" value="WH_DNA-bd_sf"/>
</dbReference>
<keyword evidence="2" id="KW-0677">Repeat</keyword>
<evidence type="ECO:0000313" key="8">
    <source>
        <dbReference type="EnsemblPlants" id="KEH29033"/>
    </source>
</evidence>
<dbReference type="SMART" id="SM00255">
    <property type="entry name" value="TIR"/>
    <property type="match status" value="1"/>
</dbReference>
<keyword evidence="4" id="KW-0812">Transmembrane</keyword>
<dbReference type="InterPro" id="IPR058192">
    <property type="entry name" value="WHD_ROQ1-like"/>
</dbReference>
<dbReference type="Gene3D" id="3.80.10.10">
    <property type="entry name" value="Ribonuclease Inhibitor"/>
    <property type="match status" value="1"/>
</dbReference>
<dbReference type="InterPro" id="IPR000157">
    <property type="entry name" value="TIR_dom"/>
</dbReference>
<dbReference type="EnsemblPlants" id="KEH29033">
    <property type="protein sequence ID" value="KEH29033"/>
    <property type="gene ID" value="MTR_4g021095"/>
</dbReference>
<dbReference type="GO" id="GO:0007165">
    <property type="term" value="P:signal transduction"/>
    <property type="evidence" value="ECO:0007669"/>
    <property type="project" value="InterPro"/>
</dbReference>
<dbReference type="SUPFAM" id="SSF52200">
    <property type="entry name" value="Toll/Interleukin receptor TIR domain"/>
    <property type="match status" value="2"/>
</dbReference>
<dbReference type="Gene3D" id="3.40.50.300">
    <property type="entry name" value="P-loop containing nucleotide triphosphate hydrolases"/>
    <property type="match status" value="2"/>
</dbReference>
<keyword evidence="4" id="KW-1133">Transmembrane helix</keyword>
<dbReference type="Proteomes" id="UP000002051">
    <property type="component" value="Chromosome 4"/>
</dbReference>
<dbReference type="SUPFAM" id="SSF52058">
    <property type="entry name" value="L domain-like"/>
    <property type="match status" value="1"/>
</dbReference>
<evidence type="ECO:0000259" key="5">
    <source>
        <dbReference type="SMART" id="SM00255"/>
    </source>
</evidence>